<evidence type="ECO:0000256" key="5">
    <source>
        <dbReference type="ARBA" id="ARBA00004536"/>
    </source>
</evidence>
<dbReference type="Pfam" id="PF01044">
    <property type="entry name" value="Vinculin"/>
    <property type="match status" value="1"/>
</dbReference>
<evidence type="ECO:0000256" key="4">
    <source>
        <dbReference type="ARBA" id="ARBA00004489"/>
    </source>
</evidence>
<evidence type="ECO:0000313" key="19">
    <source>
        <dbReference type="Proteomes" id="UP000694850"/>
    </source>
</evidence>
<evidence type="ECO:0000256" key="7">
    <source>
        <dbReference type="ARBA" id="ARBA00022473"/>
    </source>
</evidence>
<dbReference type="RefSeq" id="XP_007955965.1">
    <property type="nucleotide sequence ID" value="XM_007957774.1"/>
</dbReference>
<dbReference type="InterPro" id="IPR006077">
    <property type="entry name" value="Vinculin/catenin"/>
</dbReference>
<dbReference type="PROSITE" id="PS00663">
    <property type="entry name" value="VINCULIN_1"/>
    <property type="match status" value="1"/>
</dbReference>
<evidence type="ECO:0000256" key="1">
    <source>
        <dbReference type="ARBA" id="ARBA00004123"/>
    </source>
</evidence>
<dbReference type="PANTHER" id="PTHR18914:SF23">
    <property type="entry name" value="CATENIN ALPHA-2"/>
    <property type="match status" value="1"/>
</dbReference>
<evidence type="ECO:0000256" key="13">
    <source>
        <dbReference type="ARBA" id="ARBA00023136"/>
    </source>
</evidence>
<dbReference type="AlphaFoldDB" id="A0A8B7B710"/>
<reference evidence="20" key="1">
    <citation type="submission" date="2025-08" db="UniProtKB">
        <authorList>
            <consortium name="RefSeq"/>
        </authorList>
    </citation>
    <scope>IDENTIFICATION</scope>
</reference>
<protein>
    <recommendedName>
        <fullName evidence="17">Catenin alpha-2</fullName>
    </recommendedName>
    <alternativeName>
        <fullName evidence="18">Alpha N-catenin</fullName>
    </alternativeName>
</protein>
<dbReference type="OrthoDB" id="6376697at2759"/>
<dbReference type="InterPro" id="IPR036723">
    <property type="entry name" value="Alpha-catenin/vinculin-like_sf"/>
</dbReference>
<evidence type="ECO:0000256" key="18">
    <source>
        <dbReference type="ARBA" id="ARBA00029822"/>
    </source>
</evidence>
<dbReference type="GO" id="GO:0005634">
    <property type="term" value="C:nucleus"/>
    <property type="evidence" value="ECO:0007669"/>
    <property type="project" value="UniProtKB-SubCell"/>
</dbReference>
<accession>A0A8B7B710</accession>
<evidence type="ECO:0000256" key="16">
    <source>
        <dbReference type="ARBA" id="ARBA00023273"/>
    </source>
</evidence>
<keyword evidence="9" id="KW-0963">Cytoplasm</keyword>
<evidence type="ECO:0000256" key="11">
    <source>
        <dbReference type="ARBA" id="ARBA00022889"/>
    </source>
</evidence>
<sequence length="376" mass="41755">MSDDSLLTSGAVEAVKSQNEQAKWQATESSCLYFVPQYDFEYNLGETMRIASSEFADDPCSSVKCGTMVRAARALLSAVTRLLILADMADVMRLLSHLKIVEEALEAVKNATNEQDLANRFKEFGKEMVKLNYVAARRQQELKDPHCRDEMAAARGALKKNATMLYTASQAFLRHPDVAATRANRDYVFKQVQEAIAGISNAAQATSPTDEAKGHTGIGELAAALNEFDNKIILDPMTFSEARFRPSLEERLESIISGAALMADSSCTRDDRRERIVAECNAVRQALQDLLSEYMNNVSLGRSVLVSRRIPLRALHGIPGFITDQETLDKTDPACFSEYDLRTGANPQTIYYQSTQEDTVTVSIQKLKQFHFATVI</sequence>
<dbReference type="Gene3D" id="1.10.287.160">
    <property type="entry name" value="HR1 repeat"/>
    <property type="match status" value="1"/>
</dbReference>
<evidence type="ECO:0000256" key="6">
    <source>
        <dbReference type="ARBA" id="ARBA00008376"/>
    </source>
</evidence>
<dbReference type="GO" id="GO:0005198">
    <property type="term" value="F:structural molecule activity"/>
    <property type="evidence" value="ECO:0007669"/>
    <property type="project" value="InterPro"/>
</dbReference>
<keyword evidence="19" id="KW-1185">Reference proteome</keyword>
<keyword evidence="15" id="KW-0539">Nucleus</keyword>
<evidence type="ECO:0000256" key="3">
    <source>
        <dbReference type="ARBA" id="ARBA00004413"/>
    </source>
</evidence>
<dbReference type="GO" id="GO:0030154">
    <property type="term" value="P:cell differentiation"/>
    <property type="evidence" value="ECO:0007669"/>
    <property type="project" value="UniProtKB-KW"/>
</dbReference>
<dbReference type="GO" id="GO:0015629">
    <property type="term" value="C:actin cytoskeleton"/>
    <property type="evidence" value="ECO:0007669"/>
    <property type="project" value="InterPro"/>
</dbReference>
<evidence type="ECO:0000256" key="9">
    <source>
        <dbReference type="ARBA" id="ARBA00022490"/>
    </source>
</evidence>
<name>A0A8B7B710_ORYAF</name>
<keyword evidence="14" id="KW-0206">Cytoskeleton</keyword>
<gene>
    <name evidence="20" type="primary">LOC103211792</name>
</gene>
<keyword evidence="7" id="KW-0217">Developmental protein</keyword>
<evidence type="ECO:0000256" key="12">
    <source>
        <dbReference type="ARBA" id="ARBA00022949"/>
    </source>
</evidence>
<keyword evidence="13" id="KW-0472">Membrane</keyword>
<dbReference type="InterPro" id="IPR001033">
    <property type="entry name" value="Alpha_catenin"/>
</dbReference>
<evidence type="ECO:0000313" key="20">
    <source>
        <dbReference type="RefSeq" id="XP_007955965.1"/>
    </source>
</evidence>
<evidence type="ECO:0000256" key="14">
    <source>
        <dbReference type="ARBA" id="ARBA00023212"/>
    </source>
</evidence>
<organism evidence="19 20">
    <name type="scientific">Orycteropus afer afer</name>
    <dbReference type="NCBI Taxonomy" id="1230840"/>
    <lineage>
        <taxon>Eukaryota</taxon>
        <taxon>Metazoa</taxon>
        <taxon>Chordata</taxon>
        <taxon>Craniata</taxon>
        <taxon>Vertebrata</taxon>
        <taxon>Euteleostomi</taxon>
        <taxon>Mammalia</taxon>
        <taxon>Eutheria</taxon>
        <taxon>Afrotheria</taxon>
        <taxon>Tubulidentata</taxon>
        <taxon>Orycteropodidae</taxon>
        <taxon>Orycteropus</taxon>
    </lineage>
</organism>
<dbReference type="PANTHER" id="PTHR18914">
    <property type="entry name" value="ALPHA CATENIN"/>
    <property type="match status" value="1"/>
</dbReference>
<dbReference type="Proteomes" id="UP000694850">
    <property type="component" value="Unplaced"/>
</dbReference>
<keyword evidence="8" id="KW-1003">Cell membrane</keyword>
<dbReference type="GO" id="GO:0005912">
    <property type="term" value="C:adherens junction"/>
    <property type="evidence" value="ECO:0007669"/>
    <property type="project" value="UniProtKB-SubCell"/>
</dbReference>
<dbReference type="Gene3D" id="6.10.250.2510">
    <property type="match status" value="1"/>
</dbReference>
<keyword evidence="11" id="KW-0130">Cell adhesion</keyword>
<keyword evidence="10" id="KW-0221">Differentiation</keyword>
<evidence type="ECO:0000256" key="8">
    <source>
        <dbReference type="ARBA" id="ARBA00022475"/>
    </source>
</evidence>
<dbReference type="GO" id="GO:0016477">
    <property type="term" value="P:cell migration"/>
    <property type="evidence" value="ECO:0007669"/>
    <property type="project" value="TreeGrafter"/>
</dbReference>
<dbReference type="SUPFAM" id="SSF47220">
    <property type="entry name" value="alpha-catenin/vinculin-like"/>
    <property type="match status" value="1"/>
</dbReference>
<dbReference type="Gene3D" id="1.20.120.230">
    <property type="entry name" value="Alpha-catenin/vinculin-like"/>
    <property type="match status" value="1"/>
</dbReference>
<proteinExistence type="inferred from homology"/>
<dbReference type="InterPro" id="IPR000633">
    <property type="entry name" value="Vinculin_CS"/>
</dbReference>
<evidence type="ECO:0000256" key="2">
    <source>
        <dbReference type="ARBA" id="ARBA00004245"/>
    </source>
</evidence>
<dbReference type="PRINTS" id="PR00805">
    <property type="entry name" value="ALPHACATENIN"/>
</dbReference>
<evidence type="ECO:0000256" key="10">
    <source>
        <dbReference type="ARBA" id="ARBA00022782"/>
    </source>
</evidence>
<evidence type="ECO:0000256" key="17">
    <source>
        <dbReference type="ARBA" id="ARBA00023806"/>
    </source>
</evidence>
<keyword evidence="16" id="KW-0966">Cell projection</keyword>
<keyword evidence="12" id="KW-0965">Cell junction</keyword>
<comment type="subcellular location">
    <subcellularLocation>
        <location evidence="5">Cell junction</location>
        <location evidence="5">Adherens junction</location>
    </subcellularLocation>
    <subcellularLocation>
        <location evidence="3">Cell membrane</location>
        <topology evidence="3">Peripheral membrane protein</topology>
        <orientation evidence="3">Cytoplasmic side</orientation>
    </subcellularLocation>
    <subcellularLocation>
        <location evidence="4">Cell projection</location>
        <location evidence="4">Axon</location>
    </subcellularLocation>
    <subcellularLocation>
        <location evidence="2">Cytoplasm</location>
        <location evidence="2">Cytoskeleton</location>
    </subcellularLocation>
    <subcellularLocation>
        <location evidence="1">Nucleus</location>
    </subcellularLocation>
</comment>
<dbReference type="GeneID" id="103211792"/>
<dbReference type="GO" id="GO:0045296">
    <property type="term" value="F:cadherin binding"/>
    <property type="evidence" value="ECO:0007669"/>
    <property type="project" value="InterPro"/>
</dbReference>
<evidence type="ECO:0000256" key="15">
    <source>
        <dbReference type="ARBA" id="ARBA00023242"/>
    </source>
</evidence>
<comment type="similarity">
    <text evidence="6">Belongs to the vinculin/alpha-catenin family.</text>
</comment>
<dbReference type="GO" id="GO:0098609">
    <property type="term" value="P:cell-cell adhesion"/>
    <property type="evidence" value="ECO:0007669"/>
    <property type="project" value="TreeGrafter"/>
</dbReference>
<dbReference type="GO" id="GO:0051015">
    <property type="term" value="F:actin filament binding"/>
    <property type="evidence" value="ECO:0007669"/>
    <property type="project" value="InterPro"/>
</dbReference>
<dbReference type="GO" id="GO:0030424">
    <property type="term" value="C:axon"/>
    <property type="evidence" value="ECO:0007669"/>
    <property type="project" value="UniProtKB-SubCell"/>
</dbReference>
<dbReference type="GO" id="GO:0016342">
    <property type="term" value="C:catenin complex"/>
    <property type="evidence" value="ECO:0007669"/>
    <property type="project" value="TreeGrafter"/>
</dbReference>
<dbReference type="GO" id="GO:0008013">
    <property type="term" value="F:beta-catenin binding"/>
    <property type="evidence" value="ECO:0007669"/>
    <property type="project" value="TreeGrafter"/>
</dbReference>